<sequence>MKKNSSRIYYLVIFAFISLLTTGITSSTYAQKNNENGVEVPNILSPSPTASELGKFAIVGNSLSTGAANSHVELFTYKTKHLSLPIGIDYSSTGLKVDKVPSRTGMDWALSAGGVISRTVYGSPDGDNAFAIPPADFPNTAGEPLKTYLNSVISSRYDTQPDIFTFSFPGYSGKFIIYNDVIKKLDQNNLQITGNMNDGFFIRTPDGVLYTFDAVEASAAIASSNVMYRSKINNAWFLSSITHPLGDQINLVYAPCQFTYVASKSNAYIYFDGLIDGSCNNCPNIPSKEEITTIINYGQYVSEINSNSTFDGKIKFTYAPRTDLKGDFYLTDVTYKDLSDVTLKKASFTYADATDRFYLKKLAVQDQVYNFDYYKLSALPSRLSYAQDHYGYFNGKNNASMIPKPLDAAYLNTSAPGGFGDRNPDANFSVTGMLRKITYPTGGVDSLEYEANTIYANTTMDCNVKESTFQARVSGSAEFKEPPNVYTSKPFKITCQQSVFVNIGCVPRQVAADGRPLYPLGNYLVIGSVRNIATGETVSGESLQAGAGQHKTGNLNLSPGDYEIVLKVQGDSGGSMNFEYYTGKPAFDGNIEVAGLRLKRVLSVDPVTQQTKIKKFYYGDLTTGKSSGKIYNAKPSYDSNIIRYTKCSTPGEQSGIFFLFSSCAYTKFSSTPNFSAENLSGNHIYYTSVTESIGENFEGGGTKHNFNLYLDGYPALIAGYLMYGGPISNSGVYSQALEANLLNFKKVDGTIIPVSETKTRYKSDPRLMERTKFFAIQAEPTSEIVNTSLPAVATLPAYKGINVAQYELSSAWVYADSVTTTTYDPSGGNPIVSGYSNVYNNTSHQLISSVKKYGSDKKIIQTDYLYPQDNITGLSAEAQSGKQQLINQYNISPVLDQSETVSGTLTAQKRVNYKSWSTSVTAPESIQIYAPDKGLEERVRFYAYDAQGNVLEQGLTNGQKTSYLWSYDGHYPIAEIKDISYADLKTKLGSSTITTFSSQTPGKAAIDSFLSPLKPAYFSSFSYKTFGAIESTTDPKGNTAYYQYDTYQRLISVKDQYGNIIKTVNYHYTGK</sequence>
<dbReference type="OrthoDB" id="903892at2"/>
<evidence type="ECO:0008006" key="3">
    <source>
        <dbReference type="Google" id="ProtNLM"/>
    </source>
</evidence>
<proteinExistence type="predicted"/>
<keyword evidence="2" id="KW-1185">Reference proteome</keyword>
<dbReference type="Proteomes" id="UP000032049">
    <property type="component" value="Unassembled WGS sequence"/>
</dbReference>
<accession>A0A0D0GI08</accession>
<evidence type="ECO:0000313" key="1">
    <source>
        <dbReference type="EMBL" id="KIO75760.1"/>
    </source>
</evidence>
<gene>
    <name evidence="1" type="ORF">TH53_18750</name>
</gene>
<dbReference type="STRING" id="1503925.TH53_18750"/>
<evidence type="ECO:0000313" key="2">
    <source>
        <dbReference type="Proteomes" id="UP000032049"/>
    </source>
</evidence>
<dbReference type="Gene3D" id="2.180.10.10">
    <property type="entry name" value="RHS repeat-associated core"/>
    <property type="match status" value="1"/>
</dbReference>
<comment type="caution">
    <text evidence="1">The sequence shown here is derived from an EMBL/GenBank/DDBJ whole genome shotgun (WGS) entry which is preliminary data.</text>
</comment>
<protein>
    <recommendedName>
        <fullName evidence="3">YD repeat-containing protein</fullName>
    </recommendedName>
</protein>
<reference evidence="1 2" key="1">
    <citation type="submission" date="2015-01" db="EMBL/GenBank/DDBJ databases">
        <title>Draft genome sequence of Pedobacter sp. NL19 isolated from sludge of an effluent treatment pond in an abandoned uranium mine.</title>
        <authorList>
            <person name="Santos T."/>
            <person name="Caetano T."/>
            <person name="Covas C."/>
            <person name="Cruz A."/>
            <person name="Mendo S."/>
        </authorList>
    </citation>
    <scope>NUCLEOTIDE SEQUENCE [LARGE SCALE GENOMIC DNA]</scope>
    <source>
        <strain evidence="1 2">NL19</strain>
    </source>
</reference>
<name>A0A0D0GI08_9SPHI</name>
<dbReference type="EMBL" id="JXRA01000084">
    <property type="protein sequence ID" value="KIO75760.1"/>
    <property type="molecule type" value="Genomic_DNA"/>
</dbReference>
<dbReference type="RefSeq" id="WP_041884258.1">
    <property type="nucleotide sequence ID" value="NZ_CP157278.1"/>
</dbReference>
<organism evidence="1 2">
    <name type="scientific">Pedobacter lusitanus</name>
    <dbReference type="NCBI Taxonomy" id="1503925"/>
    <lineage>
        <taxon>Bacteria</taxon>
        <taxon>Pseudomonadati</taxon>
        <taxon>Bacteroidota</taxon>
        <taxon>Sphingobacteriia</taxon>
        <taxon>Sphingobacteriales</taxon>
        <taxon>Sphingobacteriaceae</taxon>
        <taxon>Pedobacter</taxon>
    </lineage>
</organism>
<dbReference type="AlphaFoldDB" id="A0A0D0GI08"/>